<comment type="caution">
    <text evidence="2">The sequence shown here is derived from an EMBL/GenBank/DDBJ whole genome shotgun (WGS) entry which is preliminary data.</text>
</comment>
<proteinExistence type="predicted"/>
<dbReference type="InterPro" id="IPR014710">
    <property type="entry name" value="RmlC-like_jellyroll"/>
</dbReference>
<feature type="domain" description="Cyclic nucleotide-binding" evidence="1">
    <location>
        <begin position="15"/>
        <end position="114"/>
    </location>
</feature>
<dbReference type="Gene3D" id="2.60.120.10">
    <property type="entry name" value="Jelly Rolls"/>
    <property type="match status" value="1"/>
</dbReference>
<dbReference type="CDD" id="cd00038">
    <property type="entry name" value="CAP_ED"/>
    <property type="match status" value="1"/>
</dbReference>
<gene>
    <name evidence="2" type="ORF">Q0590_31290</name>
</gene>
<dbReference type="InterPro" id="IPR000595">
    <property type="entry name" value="cNMP-bd_dom"/>
</dbReference>
<accession>A0ABT8RFB7</accession>
<name>A0ABT8RFB7_9BACT</name>
<organism evidence="2 3">
    <name type="scientific">Rhodocytophaga aerolata</name>
    <dbReference type="NCBI Taxonomy" id="455078"/>
    <lineage>
        <taxon>Bacteria</taxon>
        <taxon>Pseudomonadati</taxon>
        <taxon>Bacteroidota</taxon>
        <taxon>Cytophagia</taxon>
        <taxon>Cytophagales</taxon>
        <taxon>Rhodocytophagaceae</taxon>
        <taxon>Rhodocytophaga</taxon>
    </lineage>
</organism>
<evidence type="ECO:0000313" key="2">
    <source>
        <dbReference type="EMBL" id="MDO1450800.1"/>
    </source>
</evidence>
<dbReference type="EMBL" id="JAUKPO010000036">
    <property type="protein sequence ID" value="MDO1450800.1"/>
    <property type="molecule type" value="Genomic_DNA"/>
</dbReference>
<dbReference type="Pfam" id="PF00027">
    <property type="entry name" value="cNMP_binding"/>
    <property type="match status" value="1"/>
</dbReference>
<dbReference type="SUPFAM" id="SSF51206">
    <property type="entry name" value="cAMP-binding domain-like"/>
    <property type="match status" value="1"/>
</dbReference>
<reference evidence="2" key="1">
    <citation type="submission" date="2023-07" db="EMBL/GenBank/DDBJ databases">
        <title>The genome sequence of Rhodocytophaga aerolata KACC 12507.</title>
        <authorList>
            <person name="Zhang X."/>
        </authorList>
    </citation>
    <scope>NUCLEOTIDE SEQUENCE</scope>
    <source>
        <strain evidence="2">KACC 12507</strain>
    </source>
</reference>
<dbReference type="Proteomes" id="UP001168528">
    <property type="component" value="Unassembled WGS sequence"/>
</dbReference>
<evidence type="ECO:0000313" key="3">
    <source>
        <dbReference type="Proteomes" id="UP001168528"/>
    </source>
</evidence>
<dbReference type="PROSITE" id="PS50042">
    <property type="entry name" value="CNMP_BINDING_3"/>
    <property type="match status" value="1"/>
</dbReference>
<evidence type="ECO:0000259" key="1">
    <source>
        <dbReference type="PROSITE" id="PS50042"/>
    </source>
</evidence>
<dbReference type="InterPro" id="IPR018490">
    <property type="entry name" value="cNMP-bd_dom_sf"/>
</dbReference>
<sequence length="189" mass="21720">MHPALKKYLEGKIILSSQQEQLVGNCFKPLVTKRNQILLQKGNTAKYIYFVVKGCLRVFLTTEDGSESTRFLIFEGRMGTAFPSFILQQPSQAAIQTLEASHLLMLSNTDRQRLYQEVPGWETMDRKGIELDYIASIERIESFITMDAKARYDSLMQQHPQMLQRLPAKIIADYLGISKETLSRLKSKR</sequence>
<dbReference type="RefSeq" id="WP_302041598.1">
    <property type="nucleotide sequence ID" value="NZ_JAUKPO010000036.1"/>
</dbReference>
<protein>
    <submittedName>
        <fullName evidence="2">Crp/Fnr family transcriptional regulator</fullName>
    </submittedName>
</protein>
<keyword evidence="3" id="KW-1185">Reference proteome</keyword>